<dbReference type="EMBL" id="UIGI01000001">
    <property type="protein sequence ID" value="SUW63263.1"/>
    <property type="molecule type" value="Genomic_DNA"/>
</dbReference>
<organism evidence="1 2">
    <name type="scientific">Buttiauxella agrestis</name>
    <dbReference type="NCBI Taxonomy" id="82977"/>
    <lineage>
        <taxon>Bacteria</taxon>
        <taxon>Pseudomonadati</taxon>
        <taxon>Pseudomonadota</taxon>
        <taxon>Gammaproteobacteria</taxon>
        <taxon>Enterobacterales</taxon>
        <taxon>Enterobacteriaceae</taxon>
        <taxon>Buttiauxella</taxon>
    </lineage>
</organism>
<protein>
    <submittedName>
        <fullName evidence="1">Uncharacterized protein</fullName>
    </submittedName>
</protein>
<evidence type="ECO:0000313" key="1">
    <source>
        <dbReference type="EMBL" id="SUW63263.1"/>
    </source>
</evidence>
<name>A0A381C8H1_9ENTR</name>
<dbReference type="Proteomes" id="UP000255528">
    <property type="component" value="Unassembled WGS sequence"/>
</dbReference>
<reference evidence="1 2" key="1">
    <citation type="submission" date="2018-06" db="EMBL/GenBank/DDBJ databases">
        <authorList>
            <consortium name="Pathogen Informatics"/>
            <person name="Doyle S."/>
        </authorList>
    </citation>
    <scope>NUCLEOTIDE SEQUENCE [LARGE SCALE GENOMIC DNA]</scope>
    <source>
        <strain evidence="1 2">NCTC12119</strain>
    </source>
</reference>
<dbReference type="AlphaFoldDB" id="A0A381C8H1"/>
<accession>A0A381C8H1</accession>
<proteinExistence type="predicted"/>
<gene>
    <name evidence="1" type="ORF">NCTC12119_01750</name>
</gene>
<evidence type="ECO:0000313" key="2">
    <source>
        <dbReference type="Proteomes" id="UP000255528"/>
    </source>
</evidence>
<sequence>MESQTTQFSPEIKLAGMEALISLILSTMSVEQRVGLSVHGLELIKLMKNQPPSLRERGQEICEYISEILDTSVDLS</sequence>